<protein>
    <recommendedName>
        <fullName evidence="5">FAD/NAD(P)-binding domain-containing protein</fullName>
    </recommendedName>
</protein>
<keyword evidence="4" id="KW-0560">Oxidoreductase</keyword>
<dbReference type="InterPro" id="IPR036188">
    <property type="entry name" value="FAD/NAD-bd_sf"/>
</dbReference>
<evidence type="ECO:0000256" key="3">
    <source>
        <dbReference type="ARBA" id="ARBA00022827"/>
    </source>
</evidence>
<evidence type="ECO:0000313" key="6">
    <source>
        <dbReference type="EMBL" id="CAE0456903.1"/>
    </source>
</evidence>
<evidence type="ECO:0000259" key="5">
    <source>
        <dbReference type="Pfam" id="PF07992"/>
    </source>
</evidence>
<dbReference type="PRINTS" id="PR00411">
    <property type="entry name" value="PNDRDTASEI"/>
</dbReference>
<dbReference type="GO" id="GO:0003955">
    <property type="term" value="F:NAD(P)H dehydrogenase (quinone) activity"/>
    <property type="evidence" value="ECO:0007669"/>
    <property type="project" value="TreeGrafter"/>
</dbReference>
<dbReference type="InterPro" id="IPR023753">
    <property type="entry name" value="FAD/NAD-binding_dom"/>
</dbReference>
<feature type="domain" description="FAD/NAD(P)-binding" evidence="5">
    <location>
        <begin position="74"/>
        <end position="412"/>
    </location>
</feature>
<dbReference type="PANTHER" id="PTHR42913:SF9">
    <property type="entry name" value="SLR1591 PROTEIN"/>
    <property type="match status" value="1"/>
</dbReference>
<gene>
    <name evidence="6" type="ORF">CDEB00056_LOCUS1744</name>
</gene>
<keyword evidence="3" id="KW-0274">FAD</keyword>
<comment type="cofactor">
    <cofactor evidence="1">
        <name>FAD</name>
        <dbReference type="ChEBI" id="CHEBI:57692"/>
    </cofactor>
</comment>
<evidence type="ECO:0000256" key="1">
    <source>
        <dbReference type="ARBA" id="ARBA00001974"/>
    </source>
</evidence>
<proteinExistence type="predicted"/>
<evidence type="ECO:0000256" key="4">
    <source>
        <dbReference type="ARBA" id="ARBA00023002"/>
    </source>
</evidence>
<dbReference type="Pfam" id="PF07992">
    <property type="entry name" value="Pyr_redox_2"/>
    <property type="match status" value="1"/>
</dbReference>
<keyword evidence="2" id="KW-0285">Flavoprotein</keyword>
<dbReference type="InterPro" id="IPR051169">
    <property type="entry name" value="NADH-Q_oxidoreductase"/>
</dbReference>
<dbReference type="EMBL" id="HBIO01002459">
    <property type="protein sequence ID" value="CAE0456903.1"/>
    <property type="molecule type" value="Transcribed_RNA"/>
</dbReference>
<dbReference type="GO" id="GO:0019646">
    <property type="term" value="P:aerobic electron transport chain"/>
    <property type="evidence" value="ECO:0007669"/>
    <property type="project" value="TreeGrafter"/>
</dbReference>
<reference evidence="6" key="1">
    <citation type="submission" date="2021-01" db="EMBL/GenBank/DDBJ databases">
        <authorList>
            <person name="Corre E."/>
            <person name="Pelletier E."/>
            <person name="Niang G."/>
            <person name="Scheremetjew M."/>
            <person name="Finn R."/>
            <person name="Kale V."/>
            <person name="Holt S."/>
            <person name="Cochrane G."/>
            <person name="Meng A."/>
            <person name="Brown T."/>
            <person name="Cohen L."/>
        </authorList>
    </citation>
    <scope>NUCLEOTIDE SEQUENCE</scope>
    <source>
        <strain evidence="6">MM31A-1</strain>
    </source>
</reference>
<name>A0A7S3PVR4_9STRA</name>
<dbReference type="PRINTS" id="PR00368">
    <property type="entry name" value="FADPNR"/>
</dbReference>
<dbReference type="AlphaFoldDB" id="A0A7S3PVR4"/>
<evidence type="ECO:0000256" key="2">
    <source>
        <dbReference type="ARBA" id="ARBA00022630"/>
    </source>
</evidence>
<dbReference type="SUPFAM" id="SSF51905">
    <property type="entry name" value="FAD/NAD(P)-binding domain"/>
    <property type="match status" value="2"/>
</dbReference>
<dbReference type="Gene3D" id="3.50.50.100">
    <property type="match status" value="1"/>
</dbReference>
<accession>A0A7S3PVR4</accession>
<dbReference type="PANTHER" id="PTHR42913">
    <property type="entry name" value="APOPTOSIS-INDUCING FACTOR 1"/>
    <property type="match status" value="1"/>
</dbReference>
<sequence>MIEMIRFPGVRTMMKGGYLLATVTASSSFHLNVLQRATAFSPTRITHYSSRIRHHDTTRAYLSTTQLYEQKQKHIVLVGGGHAHLQVIKAFNQASLSRLANADWSVTVTVIDQSDRASYSGMVPGCIANTYTKEETEISLTDLTEWAGIDFIHGRVVDIDFEAQEIRLEAHGDECGSTNDENDSSKTIVNYDVLSLDIGSTARGLEIPGVLDYTLPTRPIDALVRRLDEASDALKENTNVFLKGDDDDNNNEKIKIVVVGAGAAGLELAMVLRERFDPIVQGLGRELEVTVLNSGSTSNLLPDENIFCRMALQDALDRRNVRFVNGRVNCVNQDEVVVEVEQEKDGEMQLCSLPFTICCWAAGAHPHSLSFRLGDSGVALSDRGWIRVGPTLQTVSYDNVFAAGDCSQIEGLGSEESPPKAGVYAVRAGPVLVENICKYLKEEELVDYDPQSDFLKIMNCGDGTAIGFRFGLPLVGKWVFDLKDDIDVMFMDLFRLENLSSLNDKTNDDDRDGSIHVAQYDDAIIRQIDRIDALEAANILARSDDGVDYQEAWIALREMVADEDYKREVLKCFKKLNR</sequence>
<organism evidence="6">
    <name type="scientific">Chaetoceros debilis</name>
    <dbReference type="NCBI Taxonomy" id="122233"/>
    <lineage>
        <taxon>Eukaryota</taxon>
        <taxon>Sar</taxon>
        <taxon>Stramenopiles</taxon>
        <taxon>Ochrophyta</taxon>
        <taxon>Bacillariophyta</taxon>
        <taxon>Coscinodiscophyceae</taxon>
        <taxon>Chaetocerotophycidae</taxon>
        <taxon>Chaetocerotales</taxon>
        <taxon>Chaetocerotaceae</taxon>
        <taxon>Chaetoceros</taxon>
    </lineage>
</organism>